<evidence type="ECO:0000256" key="6">
    <source>
        <dbReference type="ARBA" id="ARBA00022679"/>
    </source>
</evidence>
<protein>
    <recommendedName>
        <fullName evidence="4">Histamine N-methyltransferase</fullName>
        <ecNumber evidence="3">2.1.1.8</ecNumber>
    </recommendedName>
</protein>
<evidence type="ECO:0000256" key="3">
    <source>
        <dbReference type="ARBA" id="ARBA00012877"/>
    </source>
</evidence>
<comment type="subunit">
    <text evidence="2">Monomer.</text>
</comment>
<evidence type="ECO:0000256" key="1">
    <source>
        <dbReference type="ARBA" id="ARBA00003587"/>
    </source>
</evidence>
<dbReference type="EC" id="2.1.1.8" evidence="3"/>
<evidence type="ECO:0000313" key="10">
    <source>
        <dbReference type="Proteomes" id="UP000233100"/>
    </source>
</evidence>
<dbReference type="CDD" id="cd02440">
    <property type="entry name" value="AdoMet_MTases"/>
    <property type="match status" value="1"/>
</dbReference>
<dbReference type="InterPro" id="IPR029063">
    <property type="entry name" value="SAM-dependent_MTases_sf"/>
</dbReference>
<dbReference type="Ensembl" id="ENSMFAT00000099540.1">
    <property type="protein sequence ID" value="ENSMFAP00000051664.1"/>
    <property type="gene ID" value="ENSMFAG00000035962.2"/>
</dbReference>
<evidence type="ECO:0000313" key="9">
    <source>
        <dbReference type="Ensembl" id="ENSMFAP00000051664.1"/>
    </source>
</evidence>
<accession>A0A7N9CKT4</accession>
<dbReference type="SUPFAM" id="SSF53335">
    <property type="entry name" value="S-adenosyl-L-methionine-dependent methyltransferases"/>
    <property type="match status" value="1"/>
</dbReference>
<dbReference type="GO" id="GO:0032259">
    <property type="term" value="P:methylation"/>
    <property type="evidence" value="ECO:0007669"/>
    <property type="project" value="UniProtKB-KW"/>
</dbReference>
<reference evidence="9" key="3">
    <citation type="submission" date="2025-09" db="UniProtKB">
        <authorList>
            <consortium name="Ensembl"/>
        </authorList>
    </citation>
    <scope>IDENTIFICATION</scope>
</reference>
<dbReference type="InterPro" id="IPR016673">
    <property type="entry name" value="HHMT-like"/>
</dbReference>
<dbReference type="GeneTree" id="ENSGT00390000002862"/>
<dbReference type="Bgee" id="ENSMFAG00000035962">
    <property type="expression patterns" value="Expressed in adult mammalian kidney and 13 other cell types or tissues"/>
</dbReference>
<keyword evidence="6" id="KW-0808">Transferase</keyword>
<dbReference type="Proteomes" id="UP000233100">
    <property type="component" value="Chromosome 12"/>
</dbReference>
<dbReference type="Gene3D" id="3.40.50.150">
    <property type="entry name" value="Vaccinia Virus protein VP39"/>
    <property type="match status" value="1"/>
</dbReference>
<evidence type="ECO:0000256" key="5">
    <source>
        <dbReference type="ARBA" id="ARBA00022603"/>
    </source>
</evidence>
<dbReference type="GO" id="GO:0046539">
    <property type="term" value="F:histamine N-methyltransferase activity"/>
    <property type="evidence" value="ECO:0007669"/>
    <property type="project" value="UniProtKB-EC"/>
</dbReference>
<evidence type="ECO:0000256" key="7">
    <source>
        <dbReference type="ARBA" id="ARBA00022691"/>
    </source>
</evidence>
<sequence length="281" mass="32611">MASSMRSLFSDHGRYVESFRRFLSHSTEHQCMQEFMDKKLPGIIARIGDTKSEIKILSIGGGAGEIDLQIVSKVQAQYPGVCINNEVVEPSAEQIAKYKELVAKTSNLENVKFAWHNETSSEYQRRMLEKKEVQKWDFIHMIQMLYYVKDIPATLKFFHSLLGTNAKILIIVVSGSIRAMDQRHQQQPETCKKYKFSEFTSSPQSILRNFKFDNWPLLQEMTSFFFLQSESFFQTSTLAPTLQQLPANTFLCSSERRVPGEFFTFYLPCLYDRIKCLCQIR</sequence>
<evidence type="ECO:0000256" key="8">
    <source>
        <dbReference type="ARBA" id="ARBA00049195"/>
    </source>
</evidence>
<dbReference type="AlphaFoldDB" id="A0A7N9CKT4"/>
<comment type="function">
    <text evidence="1">Inactivates histamine by N-methylation. Plays an important role in degrading histamine and in regulating the airway response to histamine.</text>
</comment>
<evidence type="ECO:0000256" key="4">
    <source>
        <dbReference type="ARBA" id="ARBA00016265"/>
    </source>
</evidence>
<keyword evidence="5" id="KW-0489">Methyltransferase</keyword>
<organism evidence="9 10">
    <name type="scientific">Macaca fascicularis</name>
    <name type="common">Crab-eating macaque</name>
    <name type="synonym">Cynomolgus monkey</name>
    <dbReference type="NCBI Taxonomy" id="9541"/>
    <lineage>
        <taxon>Eukaryota</taxon>
        <taxon>Metazoa</taxon>
        <taxon>Chordata</taxon>
        <taxon>Craniata</taxon>
        <taxon>Vertebrata</taxon>
        <taxon>Euteleostomi</taxon>
        <taxon>Mammalia</taxon>
        <taxon>Eutheria</taxon>
        <taxon>Euarchontoglires</taxon>
        <taxon>Primates</taxon>
        <taxon>Haplorrhini</taxon>
        <taxon>Catarrhini</taxon>
        <taxon>Cercopithecidae</taxon>
        <taxon>Cercopithecinae</taxon>
        <taxon>Macaca</taxon>
    </lineage>
</organism>
<comment type="catalytic activity">
    <reaction evidence="8">
        <text>histamine + S-adenosyl-L-methionine = N(tau)-methylhistamine + S-adenosyl-L-homocysteine + H(+)</text>
        <dbReference type="Rhea" id="RHEA:19301"/>
        <dbReference type="ChEBI" id="CHEBI:15378"/>
        <dbReference type="ChEBI" id="CHEBI:57856"/>
        <dbReference type="ChEBI" id="CHEBI:58432"/>
        <dbReference type="ChEBI" id="CHEBI:58600"/>
        <dbReference type="ChEBI" id="CHEBI:59789"/>
        <dbReference type="EC" id="2.1.1.8"/>
    </reaction>
</comment>
<evidence type="ECO:0000256" key="2">
    <source>
        <dbReference type="ARBA" id="ARBA00011245"/>
    </source>
</evidence>
<reference evidence="9 10" key="1">
    <citation type="submission" date="2013-03" db="EMBL/GenBank/DDBJ databases">
        <authorList>
            <person name="Warren W."/>
            <person name="Wilson R.K."/>
        </authorList>
    </citation>
    <scope>NUCLEOTIDE SEQUENCE</scope>
</reference>
<reference evidence="9" key="2">
    <citation type="submission" date="2025-08" db="UniProtKB">
        <authorList>
            <consortium name="Ensembl"/>
        </authorList>
    </citation>
    <scope>IDENTIFICATION</scope>
</reference>
<dbReference type="PROSITE" id="PS51597">
    <property type="entry name" value="SAM_HNMT"/>
    <property type="match status" value="1"/>
</dbReference>
<dbReference type="Pfam" id="PF13489">
    <property type="entry name" value="Methyltransf_23"/>
    <property type="match status" value="1"/>
</dbReference>
<proteinExistence type="predicted"/>
<dbReference type="FunFam" id="3.40.50.150:FF:000118">
    <property type="entry name" value="Histamine N-methyltransferase"/>
    <property type="match status" value="1"/>
</dbReference>
<keyword evidence="10" id="KW-1185">Reference proteome</keyword>
<name>A0A7N9CKT4_MACFA</name>
<keyword evidence="7" id="KW-0949">S-adenosyl-L-methionine</keyword>